<keyword evidence="1 2" id="KW-0479">Metal-binding</keyword>
<dbReference type="GO" id="GO:0046890">
    <property type="term" value="P:regulation of lipid biosynthetic process"/>
    <property type="evidence" value="ECO:0007669"/>
    <property type="project" value="UniProtKB-UniRule"/>
</dbReference>
<reference evidence="4 5" key="1">
    <citation type="submission" date="2018-06" db="EMBL/GenBank/DDBJ databases">
        <authorList>
            <consortium name="Pathogen Informatics"/>
            <person name="Doyle S."/>
        </authorList>
    </citation>
    <scope>NUCLEOTIDE SEQUENCE [LARGE SCALE GENOMIC DNA]</scope>
    <source>
        <strain evidence="4 5">NCTC10717</strain>
    </source>
</reference>
<keyword evidence="2" id="KW-0802">TPR repeat</keyword>
<dbReference type="EMBL" id="UHIA01000004">
    <property type="protein sequence ID" value="SUO98362.1"/>
    <property type="molecule type" value="Genomic_DNA"/>
</dbReference>
<evidence type="ECO:0000313" key="4">
    <source>
        <dbReference type="EMBL" id="SUO98362.1"/>
    </source>
</evidence>
<feature type="domain" description="LapB rubredoxin metal binding" evidence="3">
    <location>
        <begin position="346"/>
        <end position="373"/>
    </location>
</feature>
<keyword evidence="2" id="KW-0408">Iron</keyword>
<feature type="binding site" evidence="2">
    <location>
        <position position="362"/>
    </location>
    <ligand>
        <name>Fe cation</name>
        <dbReference type="ChEBI" id="CHEBI:24875"/>
    </ligand>
</feature>
<evidence type="ECO:0000256" key="2">
    <source>
        <dbReference type="HAMAP-Rule" id="MF_00994"/>
    </source>
</evidence>
<keyword evidence="2" id="KW-0812">Transmembrane</keyword>
<keyword evidence="2" id="KW-0472">Membrane</keyword>
<comment type="function">
    <text evidence="2">Modulates cellular lipopolysaccharide (LPS) levels by regulating LpxC, which is involved in lipid A biosynthesis. May act by modulating the proteolytic activity of FtsH towards LpxC. May also coordinate assembly of proteins involved in LPS synthesis at the plasma membrane.</text>
</comment>
<feature type="topological domain" description="Cytoplasmic" evidence="2">
    <location>
        <begin position="22"/>
        <end position="382"/>
    </location>
</feature>
<comment type="similarity">
    <text evidence="2">Belongs to the LapB family.</text>
</comment>
<proteinExistence type="inferred from homology"/>
<keyword evidence="5" id="KW-1185">Reference proteome</keyword>
<organism evidence="4 5">
    <name type="scientific">Suttonella indologenes</name>
    <dbReference type="NCBI Taxonomy" id="13276"/>
    <lineage>
        <taxon>Bacteria</taxon>
        <taxon>Pseudomonadati</taxon>
        <taxon>Pseudomonadota</taxon>
        <taxon>Gammaproteobacteria</taxon>
        <taxon>Cardiobacteriales</taxon>
        <taxon>Cardiobacteriaceae</taxon>
        <taxon>Suttonella</taxon>
    </lineage>
</organism>
<dbReference type="SUPFAM" id="SSF48452">
    <property type="entry name" value="TPR-like"/>
    <property type="match status" value="2"/>
</dbReference>
<dbReference type="Gene3D" id="1.25.40.10">
    <property type="entry name" value="Tetratricopeptide repeat domain"/>
    <property type="match status" value="2"/>
</dbReference>
<keyword evidence="2" id="KW-1133">Transmembrane helix</keyword>
<comment type="subcellular location">
    <subcellularLocation>
        <location evidence="2">Cell inner membrane</location>
        <topology evidence="2">Single-pass membrane protein</topology>
        <orientation evidence="2">Cytoplasmic side</orientation>
    </subcellularLocation>
</comment>
<gene>
    <name evidence="2" type="primary">lapB</name>
    <name evidence="4" type="ORF">NCTC10717_02107</name>
</gene>
<name>A0A380N1C2_9GAMM</name>
<keyword evidence="2" id="KW-0997">Cell inner membrane</keyword>
<dbReference type="GO" id="GO:0009898">
    <property type="term" value="C:cytoplasmic side of plasma membrane"/>
    <property type="evidence" value="ECO:0007669"/>
    <property type="project" value="UniProtKB-UniRule"/>
</dbReference>
<dbReference type="GO" id="GO:0008653">
    <property type="term" value="P:lipopolysaccharide metabolic process"/>
    <property type="evidence" value="ECO:0007669"/>
    <property type="project" value="InterPro"/>
</dbReference>
<dbReference type="GO" id="GO:0005506">
    <property type="term" value="F:iron ion binding"/>
    <property type="evidence" value="ECO:0007669"/>
    <property type="project" value="UniProtKB-UniRule"/>
</dbReference>
<dbReference type="OrthoDB" id="507476at2"/>
<feature type="binding site" evidence="2">
    <location>
        <position position="365"/>
    </location>
    <ligand>
        <name>Fe cation</name>
        <dbReference type="ChEBI" id="CHEBI:24875"/>
    </ligand>
</feature>
<dbReference type="AlphaFoldDB" id="A0A380N1C2"/>
<dbReference type="InterPro" id="IPR011990">
    <property type="entry name" value="TPR-like_helical_dom_sf"/>
</dbReference>
<dbReference type="InterPro" id="IPR030865">
    <property type="entry name" value="LapB"/>
</dbReference>
<sequence>MSEWLLILLLPLAAWSGWWIAMRKEARDMRQSKSRSAYFEGLSFLLNDQTDRAVDVFLQMANIDRQTFDNQLTLGALFRKRGELDRALHLHRQLADLPFLDNTQACAVDFELAEDYAHAGMFRQAQALLEKRQGENFRTRDIYAALWRIYERTAQWQKAIEISELWQAAGYGSRARQIAHYYCELAEIAQSEGDTSRMHTLLDAALVADNRCGRAYHMQAQLAMQRGEPVSAIHHYHSIGEQAANFLPEILPLLAEAYAEIGRSEEYLQWLLEKEAQMRQARLSLATAETLSRLGKAEAAHQLLQSRLQEQQNPLLLAAYLQSHPEPSLQGLNTLIGKGISPQHVYQCNECGFRQQRLIWHCPACHAWSSFQPLIEVKVEQR</sequence>
<evidence type="ECO:0000256" key="1">
    <source>
        <dbReference type="ARBA" id="ARBA00022723"/>
    </source>
</evidence>
<evidence type="ECO:0000313" key="5">
    <source>
        <dbReference type="Proteomes" id="UP000254575"/>
    </source>
</evidence>
<feature type="binding site" evidence="2">
    <location>
        <position position="348"/>
    </location>
    <ligand>
        <name>Fe cation</name>
        <dbReference type="ChEBI" id="CHEBI:24875"/>
    </ligand>
</feature>
<dbReference type="InterPro" id="IPR041166">
    <property type="entry name" value="Rubredoxin_2"/>
</dbReference>
<dbReference type="Pfam" id="PF18073">
    <property type="entry name" value="Zn_ribbon_LapB"/>
    <property type="match status" value="1"/>
</dbReference>
<evidence type="ECO:0000259" key="3">
    <source>
        <dbReference type="Pfam" id="PF18073"/>
    </source>
</evidence>
<dbReference type="HAMAP" id="MF_00994">
    <property type="entry name" value="LPS_assembly_LapB"/>
    <property type="match status" value="1"/>
</dbReference>
<accession>A0A380N1C2</accession>
<keyword evidence="2" id="KW-0677">Repeat</keyword>
<keyword evidence="2" id="KW-1003">Cell membrane</keyword>
<protein>
    <recommendedName>
        <fullName evidence="2">Lipopolysaccharide assembly protein B</fullName>
    </recommendedName>
</protein>
<feature type="binding site" evidence="2">
    <location>
        <position position="351"/>
    </location>
    <ligand>
        <name>Fe cation</name>
        <dbReference type="ChEBI" id="CHEBI:24875"/>
    </ligand>
</feature>
<dbReference type="RefSeq" id="WP_115219202.1">
    <property type="nucleotide sequence ID" value="NZ_UHIA01000004.1"/>
</dbReference>
<dbReference type="Proteomes" id="UP000254575">
    <property type="component" value="Unassembled WGS sequence"/>
</dbReference>